<keyword evidence="5" id="KW-0539">Nucleus</keyword>
<dbReference type="Pfam" id="PF16415">
    <property type="entry name" value="CNOT1_CAF1_bind"/>
    <property type="match status" value="1"/>
</dbReference>
<keyword evidence="3" id="KW-0805">Transcription regulation</keyword>
<dbReference type="InterPro" id="IPR032193">
    <property type="entry name" value="CNOT1_TTP_bind"/>
</dbReference>
<dbReference type="InterPro" id="IPR055454">
    <property type="entry name" value="CNOT1-like_NOT1_connector"/>
</dbReference>
<feature type="domain" description="CCR4-NOT transcription complex subunit 1 HEAT repeat" evidence="13">
    <location>
        <begin position="406"/>
        <end position="546"/>
    </location>
</feature>
<name>A0AA35IVE7_SACMI</name>
<dbReference type="InterPro" id="IPR007196">
    <property type="entry name" value="CCR4-Not_Not1_C"/>
</dbReference>
<dbReference type="InterPro" id="IPR032194">
    <property type="entry name" value="CNOT1_HEAT"/>
</dbReference>
<keyword evidence="17" id="KW-1185">Reference proteome</keyword>
<dbReference type="InterPro" id="IPR032195">
    <property type="entry name" value="CNOT1_HEAT_N"/>
</dbReference>
<evidence type="ECO:0000259" key="10">
    <source>
        <dbReference type="Pfam" id="PF12842"/>
    </source>
</evidence>
<reference evidence="16" key="1">
    <citation type="submission" date="2022-10" db="EMBL/GenBank/DDBJ databases">
        <authorList>
            <person name="Byrne P K."/>
        </authorList>
    </citation>
    <scope>NUCLEOTIDE SEQUENCE</scope>
    <source>
        <strain evidence="16">IFO1815</strain>
    </source>
</reference>
<organism evidence="16 17">
    <name type="scientific">Saccharomyces mikatae IFO 1815</name>
    <dbReference type="NCBI Taxonomy" id="226126"/>
    <lineage>
        <taxon>Eukaryota</taxon>
        <taxon>Fungi</taxon>
        <taxon>Dikarya</taxon>
        <taxon>Ascomycota</taxon>
        <taxon>Saccharomycotina</taxon>
        <taxon>Saccharomycetes</taxon>
        <taxon>Saccharomycetales</taxon>
        <taxon>Saccharomycetaceae</taxon>
        <taxon>Saccharomyces</taxon>
    </lineage>
</organism>
<dbReference type="PANTHER" id="PTHR13162:SF8">
    <property type="entry name" value="CCR4-NOT TRANSCRIPTION COMPLEX SUBUNIT 1"/>
    <property type="match status" value="1"/>
</dbReference>
<dbReference type="Pfam" id="PF12842">
    <property type="entry name" value="DUF3819"/>
    <property type="match status" value="1"/>
</dbReference>
<feature type="domain" description="CCR4-Not complex component Not1 C-terminal" evidence="9">
    <location>
        <begin position="1714"/>
        <end position="2075"/>
    </location>
</feature>
<dbReference type="Gene3D" id="1.25.40.790">
    <property type="match status" value="1"/>
</dbReference>
<evidence type="ECO:0000256" key="4">
    <source>
        <dbReference type="ARBA" id="ARBA00023163"/>
    </source>
</evidence>
<feature type="domain" description="CCR4-NOT transcription complex subunit 1" evidence="10">
    <location>
        <begin position="1084"/>
        <end position="1226"/>
    </location>
</feature>
<dbReference type="Gene3D" id="1.25.40.180">
    <property type="match status" value="1"/>
</dbReference>
<dbReference type="Proteomes" id="UP001161438">
    <property type="component" value="Chromosome 3"/>
</dbReference>
<dbReference type="InterPro" id="IPR038535">
    <property type="entry name" value="CNOT1_TTP_bind_sf"/>
</dbReference>
<dbReference type="GO" id="GO:0017148">
    <property type="term" value="P:negative regulation of translation"/>
    <property type="evidence" value="ECO:0007669"/>
    <property type="project" value="InterPro"/>
</dbReference>
<dbReference type="Pfam" id="PF16419">
    <property type="entry name" value="CNOT1_HEAT_N"/>
    <property type="match status" value="1"/>
</dbReference>
<gene>
    <name evidence="16" type="primary">SMKI03G1420</name>
    <name evidence="16" type="ORF">SMKI_03G1420</name>
</gene>
<dbReference type="Pfam" id="PF25097">
    <property type="entry name" value="ARM_Cnot1"/>
    <property type="match status" value="1"/>
</dbReference>
<evidence type="ECO:0000313" key="17">
    <source>
        <dbReference type="Proteomes" id="UP001161438"/>
    </source>
</evidence>
<dbReference type="InterPro" id="IPR024557">
    <property type="entry name" value="CNOT1_dom_4"/>
</dbReference>
<keyword evidence="2" id="KW-0678">Repressor</keyword>
<dbReference type="Gene3D" id="1.25.40.800">
    <property type="match status" value="1"/>
</dbReference>
<evidence type="ECO:0000259" key="14">
    <source>
        <dbReference type="Pfam" id="PF16419"/>
    </source>
</evidence>
<evidence type="ECO:0000259" key="11">
    <source>
        <dbReference type="Pfam" id="PF16415"/>
    </source>
</evidence>
<dbReference type="FunFam" id="1.25.40.180:FF:000012">
    <property type="entry name" value="Ccr4-Not transcription complex subunit"/>
    <property type="match status" value="1"/>
</dbReference>
<feature type="domain" description="CCR4-NOT transcription complex subunit 1 HEAT repeat 1" evidence="14">
    <location>
        <begin position="169"/>
        <end position="392"/>
    </location>
</feature>
<feature type="domain" description="CCR4-NOT transcription complex subunit 1-like NOT1 connector" evidence="15">
    <location>
        <begin position="1388"/>
        <end position="1539"/>
    </location>
</feature>
<sequence length="2105" mass="239833">MLSATHSNLNTASNIQTIKEKQAAQIIIAHISLLLTTLNNNNFESVEREIRHILDKSSVDIYIKVWQRLLTLSSRDILQAGKFLLQENLLHRLLFEFAKDLPTKSTELLQLLKQRTFENQEFLKQTGITLSHFIDLFDKSANKDIIESLDRSSQIENFKAIKMNHTNYLRNFFLQTTPETLEPNLRDLLHSLEGESLNDLLALLLSEILSPGSQSLQNDPTRSWLTPSIVSDATSCGEVIARSISSVKSNQINWNRVFNLMSTKYFLSVPLMPTTASLSCLFAALHDGPVIDEFFSCDWKVIFKLDLAVQLNKWSVQNGCFDLLNVEGTRKVSDSIPNTKQSLLYLSSIASLNLELFLQREELSDSPMLVYFQECFFEDFNYAPEYLLLALIKEMKRFILLIENKTIIDEILITLLVQVHNKSPSSFKDVISTLTDDSKIIEAAKIIINSEDASIANFLKSLLDAGRLESVINKLSFNEAFRILPCARQIGWDGFDTFLKTKISPSNVDVVLETLEAQTKMTDANTQFRSLKTFDLFALRSIIEVLNKCPLDVLQLQRFESLEFSLLIAFPRLINFGFGHDEAILANGDITGINGDIEKEMQNYLQKMYSGELAIKDVIELLRKLRDSDLPRDQEVFTCITHAVIAESSFFQDYPLDALATTSVLFGSMILFQLLRGFVLDVAFRIIMKFAKEPPESKMFKFAVQAIYAFRIRLAEYPQYCKDLLREVPALKSQAQVYQSIVEAATLANAPKERPRPVQEMIPLKFFVVDEVSCQINQDGAPKDIVEKVLFVLNNVTLANLNNKVDELKKNLTPNYFSWFSTYLVTQRAKTEPNYHELYSKVIVAMGSGLLHQFMVNVTLRQLFVLLSAKDEQAIDKRHLKNLASWLGCITLALSKPIKHKNIAFREMLLEAYKEKRLEIVVPFVTKVLQGASESRIFKPPNPWTVGILKLLIELNEKANWKLSLTFEVEVLLKSFNLTTKSFKASNFIDIPESIENLSGALGSITLEQQQTEQQRQILLMQQHQQQMLLYQQRQQQQQQRQQQHHMSANTISDQQTTFGGEGTVSHDNPFNNLLGSTIFVTHPDLKRVFQMALAKSVREILLEVVEKSSGIAVVTTTKIILKDFATEVDESKLKTAAIIMVRHLAQSLARATSIEPLKEGIRSTMQSLAPNLMSLSSSPGEELDTAINENIGIALILIEKASMDKSTQDLADQLMQAIAIRRYHKERRADQPFITQNTNPYSLSLPEPLGLKNAGVTPQQFRVYEEFGKNIPNLDVIPFAGLPAHAPPITQSMNLSQPQQQQAQLPTQLLTAEQIRAQQQQQLQKNRLSQPSQSAQPLGVNAPNQQAGITAVQSDLEQNQRVLVHLMDILVSQIKENAAKNNLAELGDQNQIKTIIFQILSFIAKSAQKDQLALKVSQAVVNSLFATSESPLCREVLSLLLEKLCSLSLVARKDVVWWLVYALDSRKFNVPVIRSLLEVNLIDATELDNVLVTAMKNRMENSTEFAMKLIENSVLSDDSILMRMDFIKTLEHLTSLEDENVKKFMKEFEDTKIMPVKKGTKTSRTEKFYLVFTEWVKLLQRVEKNDVITTVFIKQLVEKGVISDTDNLITFVKSSLELSVSSFKESDPTDEVFIAIDALGSLIVKLLILQDFKDTTRRDYINAIFSVIVLVFAKDHSQEGTTFNERPYFRLFSNILYEWATIRTHNFVRVSDSVTRQELIKFDPVFYNTFSEYLHSLQPFAFPGFSFAWVTLLSHRMLLPVMLRLPKKMGWEKLMLLIIDLFNFLDQYTSKHSVSDAVSVVYKGTLRVILGISNDVPSFLIENHYELMNNLPPTYFQLKNVILSAIPKHMTVPNPYDVDISMENIPSCKELPEVFFDPVIDLHSLKKPVDNYLRIPSNSLLRTILNSVYKDTYDIKKGVGYEFLSVDSKLIRAIVLHVGIEAGIEYKRTSSNAVFNTKSSYYTLLFNLIQNGSIEIKHQIILAIVEQLRYPNIHTYWFSFVLMNMFKSEEWSDQKLEVQELILRNFLKRIIVNKPHTWGVSVFFTQLINSDDINLLDLPFVQNVPEIKLILQQLVKYSKKYTNHEQDDKSATIDRGQTPLQSNA</sequence>
<evidence type="ECO:0000259" key="15">
    <source>
        <dbReference type="Pfam" id="PF25097"/>
    </source>
</evidence>
<dbReference type="Gene3D" id="1.25.40.840">
    <property type="entry name" value="CCR4-NOT transcription complex subunit 1 TTP binding domain"/>
    <property type="match status" value="1"/>
</dbReference>
<comment type="subcellular location">
    <subcellularLocation>
        <location evidence="1">Nucleus</location>
    </subcellularLocation>
</comment>
<dbReference type="Pfam" id="PF16418">
    <property type="entry name" value="CNOT1_HEAT"/>
    <property type="match status" value="1"/>
</dbReference>
<dbReference type="CDD" id="cd20710">
    <property type="entry name" value="NOT1_connector"/>
    <property type="match status" value="1"/>
</dbReference>
<evidence type="ECO:0000256" key="2">
    <source>
        <dbReference type="ARBA" id="ARBA00022491"/>
    </source>
</evidence>
<dbReference type="EMBL" id="OX365759">
    <property type="protein sequence ID" value="CAI4037664.1"/>
    <property type="molecule type" value="Genomic_DNA"/>
</dbReference>
<dbReference type="GO" id="GO:0005634">
    <property type="term" value="C:nucleus"/>
    <property type="evidence" value="ECO:0007669"/>
    <property type="project" value="UniProtKB-SubCell"/>
</dbReference>
<dbReference type="RefSeq" id="XP_056080781.1">
    <property type="nucleotide sequence ID" value="XM_056226513.1"/>
</dbReference>
<evidence type="ECO:0000313" key="16">
    <source>
        <dbReference type="EMBL" id="CAI4037664.1"/>
    </source>
</evidence>
<evidence type="ECO:0000256" key="6">
    <source>
        <dbReference type="ARBA" id="ARBA00059181"/>
    </source>
</evidence>
<dbReference type="Pfam" id="PF04054">
    <property type="entry name" value="Not1"/>
    <property type="match status" value="1"/>
</dbReference>
<feature type="domain" description="CCR4-NOT transcription complex subunit 1 TTP binding" evidence="12">
    <location>
        <begin position="593"/>
        <end position="744"/>
    </location>
</feature>
<dbReference type="InterPro" id="IPR032191">
    <property type="entry name" value="CNOT1_CAF1_bind"/>
</dbReference>
<comment type="function">
    <text evidence="6">Acts as a component of the CCR4-NOT core complex, which in the nucleus seems to be a general transcription factor, and in the cytoplasm the major mRNA deadenylase involved in mRNA turnover. The NOT protein subcomplex negatively regulates the basal and activated transcription of many genes. Preferentially affects TC-type TATA element-dependent transcription. Could directly or indirectly inhibit component(s) of the general transcription machinery.</text>
</comment>
<evidence type="ECO:0000259" key="9">
    <source>
        <dbReference type="Pfam" id="PF04054"/>
    </source>
</evidence>
<dbReference type="Pfam" id="PF16417">
    <property type="entry name" value="CNOT1_TTP_bind"/>
    <property type="match status" value="1"/>
</dbReference>
<evidence type="ECO:0000256" key="1">
    <source>
        <dbReference type="ARBA" id="ARBA00004123"/>
    </source>
</evidence>
<dbReference type="GeneID" id="80916877"/>
<feature type="domain" description="CCR4-NOT transcription complex subunit 1 CAF1-binding" evidence="11">
    <location>
        <begin position="780"/>
        <end position="994"/>
    </location>
</feature>
<evidence type="ECO:0000256" key="3">
    <source>
        <dbReference type="ARBA" id="ARBA00023015"/>
    </source>
</evidence>
<evidence type="ECO:0000256" key="8">
    <source>
        <dbReference type="SAM" id="MobiDB-lite"/>
    </source>
</evidence>
<proteinExistence type="predicted"/>
<keyword evidence="4" id="KW-0804">Transcription</keyword>
<feature type="region of interest" description="Disordered" evidence="8">
    <location>
        <begin position="1322"/>
        <end position="1342"/>
    </location>
</feature>
<dbReference type="GO" id="GO:0000289">
    <property type="term" value="P:nuclear-transcribed mRNA poly(A) tail shortening"/>
    <property type="evidence" value="ECO:0007669"/>
    <property type="project" value="UniProtKB-ARBA"/>
</dbReference>
<accession>A0AA35IVE7</accession>
<evidence type="ECO:0000259" key="13">
    <source>
        <dbReference type="Pfam" id="PF16418"/>
    </source>
</evidence>
<dbReference type="GO" id="GO:0000932">
    <property type="term" value="C:P-body"/>
    <property type="evidence" value="ECO:0007669"/>
    <property type="project" value="TreeGrafter"/>
</dbReference>
<feature type="compositionally biased region" description="Polar residues" evidence="8">
    <location>
        <begin position="1326"/>
        <end position="1342"/>
    </location>
</feature>
<dbReference type="InterPro" id="IPR040398">
    <property type="entry name" value="Not1"/>
</dbReference>
<dbReference type="GO" id="GO:0060090">
    <property type="term" value="F:molecular adaptor activity"/>
    <property type="evidence" value="ECO:0007669"/>
    <property type="project" value="TreeGrafter"/>
</dbReference>
<protein>
    <recommendedName>
        <fullName evidence="7">General negative regulator of transcription subunit 1</fullName>
    </recommendedName>
</protein>
<evidence type="ECO:0000259" key="12">
    <source>
        <dbReference type="Pfam" id="PF16417"/>
    </source>
</evidence>
<dbReference type="PANTHER" id="PTHR13162">
    <property type="entry name" value="CCR4-NOT TRANSCRIPTION COMPLEX"/>
    <property type="match status" value="1"/>
</dbReference>
<evidence type="ECO:0000256" key="5">
    <source>
        <dbReference type="ARBA" id="ARBA00023242"/>
    </source>
</evidence>
<dbReference type="GO" id="GO:0030015">
    <property type="term" value="C:CCR4-NOT core complex"/>
    <property type="evidence" value="ECO:0007669"/>
    <property type="project" value="InterPro"/>
</dbReference>
<evidence type="ECO:0000256" key="7">
    <source>
        <dbReference type="ARBA" id="ARBA00074459"/>
    </source>
</evidence>